<protein>
    <submittedName>
        <fullName evidence="2">Peptidase C45</fullName>
    </submittedName>
</protein>
<dbReference type="Gene3D" id="1.10.10.2120">
    <property type="match status" value="1"/>
</dbReference>
<feature type="domain" description="Peptidase C45 hydrolase" evidence="1">
    <location>
        <begin position="126"/>
        <end position="341"/>
    </location>
</feature>
<accession>A0A167T3M6</accession>
<evidence type="ECO:0000313" key="2">
    <source>
        <dbReference type="EMBL" id="OAA60206.1"/>
    </source>
</evidence>
<sequence length="374" mass="40595">MPSPALFPKKFLLKGSPKEIGFQHGEQLQAEIRSQIDVYDAMFQYTSKLNWAAVREVAQAYHDTVARLTPDIYAEMQGIADGSGRDILDIVALNCRSEIALGLFSDGCSALGWQSAGDAGDETQERDGVVVLAQNWDWTPQVQSNLALLTIEQDDGRPTVHMMVEAGLVGKIGFNSASVGVCQNAIRARPTDPSRLPYHVACRIALNSTSVAAAVKAIQDMGGIASTQHLLMADRKSGPLSCEMSPRGDAFIKPDPLDGIVCHTNHLLANKFVDEPPWLAGSPVRLQRIQKLTAQLAREGGFITGDVLRARIFSDTFNAPQAICCQGDPDWPIETRSQTLMCIVMFLGSGTTPRAEIVWGQPGSGSESEVIHFY</sequence>
<dbReference type="Gene3D" id="3.60.60.10">
    <property type="entry name" value="Penicillin V Acylase, Chain A"/>
    <property type="match status" value="1"/>
</dbReference>
<dbReference type="AlphaFoldDB" id="A0A167T3M6"/>
<keyword evidence="3" id="KW-1185">Reference proteome</keyword>
<proteinExistence type="predicted"/>
<dbReference type="EMBL" id="AZHD01000009">
    <property type="protein sequence ID" value="OAA60206.1"/>
    <property type="molecule type" value="Genomic_DNA"/>
</dbReference>
<gene>
    <name evidence="2" type="ORF">SPI_05330</name>
</gene>
<organism evidence="2 3">
    <name type="scientific">Niveomyces insectorum RCEF 264</name>
    <dbReference type="NCBI Taxonomy" id="1081102"/>
    <lineage>
        <taxon>Eukaryota</taxon>
        <taxon>Fungi</taxon>
        <taxon>Dikarya</taxon>
        <taxon>Ascomycota</taxon>
        <taxon>Pezizomycotina</taxon>
        <taxon>Sordariomycetes</taxon>
        <taxon>Hypocreomycetidae</taxon>
        <taxon>Hypocreales</taxon>
        <taxon>Cordycipitaceae</taxon>
        <taxon>Niveomyces</taxon>
    </lineage>
</organism>
<dbReference type="InterPro" id="IPR047801">
    <property type="entry name" value="Peptidase_C45"/>
</dbReference>
<comment type="caution">
    <text evidence="2">The sequence shown here is derived from an EMBL/GenBank/DDBJ whole genome shotgun (WGS) entry which is preliminary data.</text>
</comment>
<dbReference type="PANTHER" id="PTHR34180:SF1">
    <property type="entry name" value="BETA-ALANYL-DOPAMINE_CARCININE HYDROLASE"/>
    <property type="match status" value="1"/>
</dbReference>
<evidence type="ECO:0000259" key="1">
    <source>
        <dbReference type="Pfam" id="PF03417"/>
    </source>
</evidence>
<name>A0A167T3M6_9HYPO</name>
<dbReference type="STRING" id="1081102.A0A167T3M6"/>
<reference evidence="2 3" key="1">
    <citation type="journal article" date="2016" name="Genome Biol. Evol.">
        <title>Divergent and convergent evolution of fungal pathogenicity.</title>
        <authorList>
            <person name="Shang Y."/>
            <person name="Xiao G."/>
            <person name="Zheng P."/>
            <person name="Cen K."/>
            <person name="Zhan S."/>
            <person name="Wang C."/>
        </authorList>
    </citation>
    <scope>NUCLEOTIDE SEQUENCE [LARGE SCALE GENOMIC DNA]</scope>
    <source>
        <strain evidence="2 3">RCEF 264</strain>
    </source>
</reference>
<dbReference type="Proteomes" id="UP000076874">
    <property type="component" value="Unassembled WGS sequence"/>
</dbReference>
<dbReference type="Pfam" id="PF03417">
    <property type="entry name" value="AAT"/>
    <property type="match status" value="1"/>
</dbReference>
<dbReference type="InterPro" id="IPR005079">
    <property type="entry name" value="Peptidase_C45_hydrolase"/>
</dbReference>
<dbReference type="InterPro" id="IPR047794">
    <property type="entry name" value="C45_proenzyme-like"/>
</dbReference>
<dbReference type="PANTHER" id="PTHR34180">
    <property type="entry name" value="PEPTIDASE C45"/>
    <property type="match status" value="1"/>
</dbReference>
<evidence type="ECO:0000313" key="3">
    <source>
        <dbReference type="Proteomes" id="UP000076874"/>
    </source>
</evidence>
<dbReference type="OrthoDB" id="189997at2759"/>
<dbReference type="NCBIfam" id="NF040521">
    <property type="entry name" value="C45_proenzyme"/>
    <property type="match status" value="1"/>
</dbReference>